<gene>
    <name evidence="1" type="ORF">CEV08_07355</name>
</gene>
<name>A0A2M6URL9_9HYPH</name>
<sequence>MRALNTFHGGFYCYTIHEHRCQIGVLKDVFLKQIYEDATQGCSVLCKGCAFIKERHKQKICL</sequence>
<dbReference type="AlphaFoldDB" id="A0A2M6URL9"/>
<organism evidence="1 2">
    <name type="scientific">Bartonella tribocorum</name>
    <dbReference type="NCBI Taxonomy" id="85701"/>
    <lineage>
        <taxon>Bacteria</taxon>
        <taxon>Pseudomonadati</taxon>
        <taxon>Pseudomonadota</taxon>
        <taxon>Alphaproteobacteria</taxon>
        <taxon>Hyphomicrobiales</taxon>
        <taxon>Bartonellaceae</taxon>
        <taxon>Bartonella</taxon>
    </lineage>
</organism>
<accession>A0A2M6URL9</accession>
<comment type="caution">
    <text evidence="1">The sequence shown here is derived from an EMBL/GenBank/DDBJ whole genome shotgun (WGS) entry which is preliminary data.</text>
</comment>
<protein>
    <submittedName>
        <fullName evidence="1">Uncharacterized protein</fullName>
    </submittedName>
</protein>
<evidence type="ECO:0000313" key="2">
    <source>
        <dbReference type="Proteomes" id="UP000230791"/>
    </source>
</evidence>
<proteinExistence type="predicted"/>
<reference evidence="1 2" key="1">
    <citation type="submission" date="2017-06" db="EMBL/GenBank/DDBJ databases">
        <title>Draft genome of Bartonella tribocorum C635.</title>
        <authorList>
            <person name="Hadjadj L."/>
            <person name="Jiyipong T."/>
            <person name="Diene S.M."/>
            <person name="Morand S."/>
            <person name="Rolain J.-M."/>
        </authorList>
    </citation>
    <scope>NUCLEOTIDE SEQUENCE [LARGE SCALE GENOMIC DNA]</scope>
    <source>
        <strain evidence="1 2">C635</strain>
    </source>
</reference>
<dbReference type="Proteomes" id="UP000230791">
    <property type="component" value="Unassembled WGS sequence"/>
</dbReference>
<evidence type="ECO:0000313" key="1">
    <source>
        <dbReference type="EMBL" id="PIT68836.1"/>
    </source>
</evidence>
<dbReference type="EMBL" id="NJPP01000031">
    <property type="protein sequence ID" value="PIT68836.1"/>
    <property type="molecule type" value="Genomic_DNA"/>
</dbReference>